<evidence type="ECO:0000313" key="2">
    <source>
        <dbReference type="Proteomes" id="UP000790709"/>
    </source>
</evidence>
<proteinExistence type="predicted"/>
<reference evidence="1" key="1">
    <citation type="journal article" date="2021" name="New Phytol.">
        <title>Evolutionary innovations through gain and loss of genes in the ectomycorrhizal Boletales.</title>
        <authorList>
            <person name="Wu G."/>
            <person name="Miyauchi S."/>
            <person name="Morin E."/>
            <person name="Kuo A."/>
            <person name="Drula E."/>
            <person name="Varga T."/>
            <person name="Kohler A."/>
            <person name="Feng B."/>
            <person name="Cao Y."/>
            <person name="Lipzen A."/>
            <person name="Daum C."/>
            <person name="Hundley H."/>
            <person name="Pangilinan J."/>
            <person name="Johnson J."/>
            <person name="Barry K."/>
            <person name="LaButti K."/>
            <person name="Ng V."/>
            <person name="Ahrendt S."/>
            <person name="Min B."/>
            <person name="Choi I.G."/>
            <person name="Park H."/>
            <person name="Plett J.M."/>
            <person name="Magnuson J."/>
            <person name="Spatafora J.W."/>
            <person name="Nagy L.G."/>
            <person name="Henrissat B."/>
            <person name="Grigoriev I.V."/>
            <person name="Yang Z.L."/>
            <person name="Xu J."/>
            <person name="Martin F.M."/>
        </authorList>
    </citation>
    <scope>NUCLEOTIDE SEQUENCE</scope>
    <source>
        <strain evidence="1">KUC20120723A-06</strain>
    </source>
</reference>
<sequence>MTLKIYGPSFSISPRRVADVCKETKIELISSTSPRASRGPWAPSFTTHQPCGQMQYIERSPAKTSPLEASRWRRWIHLVRIAQATPNLIPTELKTKAIFEQAGAPRPQDSLQHQLMTRARGPIQCDRRTHVEPAKEAQAAHLNPTLRVGAVPPGALA</sequence>
<dbReference type="EMBL" id="MU267110">
    <property type="protein sequence ID" value="KAH7917344.1"/>
    <property type="molecule type" value="Genomic_DNA"/>
</dbReference>
<comment type="caution">
    <text evidence="1">The sequence shown here is derived from an EMBL/GenBank/DDBJ whole genome shotgun (WGS) entry which is preliminary data.</text>
</comment>
<gene>
    <name evidence="1" type="ORF">BV22DRAFT_1135488</name>
</gene>
<organism evidence="1 2">
    <name type="scientific">Leucogyrophana mollusca</name>
    <dbReference type="NCBI Taxonomy" id="85980"/>
    <lineage>
        <taxon>Eukaryota</taxon>
        <taxon>Fungi</taxon>
        <taxon>Dikarya</taxon>
        <taxon>Basidiomycota</taxon>
        <taxon>Agaricomycotina</taxon>
        <taxon>Agaricomycetes</taxon>
        <taxon>Agaricomycetidae</taxon>
        <taxon>Boletales</taxon>
        <taxon>Boletales incertae sedis</taxon>
        <taxon>Leucogyrophana</taxon>
    </lineage>
</organism>
<evidence type="ECO:0000313" key="1">
    <source>
        <dbReference type="EMBL" id="KAH7917344.1"/>
    </source>
</evidence>
<name>A0ACB8AWK4_9AGAM</name>
<accession>A0ACB8AWK4</accession>
<keyword evidence="2" id="KW-1185">Reference proteome</keyword>
<dbReference type="Proteomes" id="UP000790709">
    <property type="component" value="Unassembled WGS sequence"/>
</dbReference>
<protein>
    <submittedName>
        <fullName evidence="1">Uncharacterized protein</fullName>
    </submittedName>
</protein>